<reference evidence="9 10" key="1">
    <citation type="submission" date="2019-10" db="EMBL/GenBank/DDBJ databases">
        <title>Alkaliphilus serpentinus sp. nov. and Alkaliphilus pronyensis sp. nov., two novel anaerobic alkaliphilic species isolated from the serpentinized-hosted hydrothermal field of the Prony Bay (New Caledonia).</title>
        <authorList>
            <person name="Postec A."/>
        </authorList>
    </citation>
    <scope>NUCLEOTIDE SEQUENCE [LARGE SCALE GENOMIC DNA]</scope>
    <source>
        <strain evidence="9 10">LacT</strain>
    </source>
</reference>
<proteinExistence type="inferred from homology"/>
<dbReference type="NCBIfam" id="NF003194">
    <property type="entry name" value="PRK04164.1-5"/>
    <property type="match status" value="1"/>
</dbReference>
<gene>
    <name evidence="9" type="ORF">F8153_07975</name>
</gene>
<dbReference type="EMBL" id="WBZB01000024">
    <property type="protein sequence ID" value="KAB3530026.1"/>
    <property type="molecule type" value="Genomic_DNA"/>
</dbReference>
<dbReference type="InterPro" id="IPR022930">
    <property type="entry name" value="UPF0316"/>
</dbReference>
<evidence type="ECO:0000256" key="5">
    <source>
        <dbReference type="ARBA" id="ARBA00023136"/>
    </source>
</evidence>
<dbReference type="CDD" id="cd16381">
    <property type="entry name" value="YitT_C_like_1"/>
    <property type="match status" value="1"/>
</dbReference>
<keyword evidence="10" id="KW-1185">Reference proteome</keyword>
<organism evidence="9 10">
    <name type="scientific">Alkaliphilus serpentinus</name>
    <dbReference type="NCBI Taxonomy" id="1482731"/>
    <lineage>
        <taxon>Bacteria</taxon>
        <taxon>Bacillati</taxon>
        <taxon>Bacillota</taxon>
        <taxon>Clostridia</taxon>
        <taxon>Peptostreptococcales</taxon>
        <taxon>Natronincolaceae</taxon>
        <taxon>Alkaliphilus</taxon>
    </lineage>
</organism>
<evidence type="ECO:0000256" key="4">
    <source>
        <dbReference type="ARBA" id="ARBA00022989"/>
    </source>
</evidence>
<dbReference type="InterPro" id="IPR044035">
    <property type="entry name" value="DUF5698"/>
</dbReference>
<dbReference type="NCBIfam" id="NF003191">
    <property type="entry name" value="PRK04164.1-2"/>
    <property type="match status" value="1"/>
</dbReference>
<dbReference type="InterPro" id="IPR019264">
    <property type="entry name" value="DUF2179"/>
</dbReference>
<comment type="subcellular location">
    <subcellularLocation>
        <location evidence="1 6">Cell membrane</location>
        <topology evidence="1 6">Multi-pass membrane protein</topology>
    </subcellularLocation>
</comment>
<evidence type="ECO:0000313" key="10">
    <source>
        <dbReference type="Proteomes" id="UP000465601"/>
    </source>
</evidence>
<keyword evidence="5 6" id="KW-0472">Membrane</keyword>
<evidence type="ECO:0000256" key="2">
    <source>
        <dbReference type="ARBA" id="ARBA00022475"/>
    </source>
</evidence>
<evidence type="ECO:0000256" key="3">
    <source>
        <dbReference type="ARBA" id="ARBA00022692"/>
    </source>
</evidence>
<dbReference type="Pfam" id="PF18955">
    <property type="entry name" value="DUF5698"/>
    <property type="match status" value="1"/>
</dbReference>
<comment type="similarity">
    <text evidence="6">Belongs to the UPF0316 family.</text>
</comment>
<dbReference type="Proteomes" id="UP000465601">
    <property type="component" value="Unassembled WGS sequence"/>
</dbReference>
<keyword evidence="3 6" id="KW-0812">Transmembrane</keyword>
<dbReference type="PANTHER" id="PTHR40060">
    <property type="entry name" value="UPF0316 PROTEIN YEBE"/>
    <property type="match status" value="1"/>
</dbReference>
<name>A0A833M840_9FIRM</name>
<dbReference type="RefSeq" id="WP_151865833.1">
    <property type="nucleotide sequence ID" value="NZ_WBZB01000024.1"/>
</dbReference>
<keyword evidence="4 6" id="KW-1133">Transmembrane helix</keyword>
<dbReference type="AlphaFoldDB" id="A0A833M840"/>
<comment type="caution">
    <text evidence="9">The sequence shown here is derived from an EMBL/GenBank/DDBJ whole genome shotgun (WGS) entry which is preliminary data.</text>
</comment>
<dbReference type="HAMAP" id="MF_01515">
    <property type="entry name" value="UPF0316"/>
    <property type="match status" value="1"/>
</dbReference>
<dbReference type="GO" id="GO:0005886">
    <property type="term" value="C:plasma membrane"/>
    <property type="evidence" value="ECO:0007669"/>
    <property type="project" value="UniProtKB-SubCell"/>
</dbReference>
<evidence type="ECO:0000313" key="9">
    <source>
        <dbReference type="EMBL" id="KAB3530026.1"/>
    </source>
</evidence>
<dbReference type="OrthoDB" id="48231at2"/>
<evidence type="ECO:0000259" key="8">
    <source>
        <dbReference type="Pfam" id="PF18955"/>
    </source>
</evidence>
<dbReference type="Pfam" id="PF10035">
    <property type="entry name" value="DUF2179"/>
    <property type="match status" value="1"/>
</dbReference>
<evidence type="ECO:0000256" key="1">
    <source>
        <dbReference type="ARBA" id="ARBA00004651"/>
    </source>
</evidence>
<evidence type="ECO:0000259" key="7">
    <source>
        <dbReference type="Pfam" id="PF10035"/>
    </source>
</evidence>
<feature type="transmembrane region" description="Helical" evidence="6">
    <location>
        <begin position="61"/>
        <end position="81"/>
    </location>
</feature>
<evidence type="ECO:0000256" key="6">
    <source>
        <dbReference type="HAMAP-Rule" id="MF_01515"/>
    </source>
</evidence>
<dbReference type="Gene3D" id="3.30.70.120">
    <property type="match status" value="1"/>
</dbReference>
<feature type="transmembrane region" description="Helical" evidence="6">
    <location>
        <begin position="6"/>
        <end position="29"/>
    </location>
</feature>
<dbReference type="InterPro" id="IPR015867">
    <property type="entry name" value="N-reg_PII/ATP_PRibTrfase_C"/>
</dbReference>
<protein>
    <recommendedName>
        <fullName evidence="6">UPF0316 protein F8153_07975</fullName>
    </recommendedName>
</protein>
<dbReference type="PANTHER" id="PTHR40060:SF1">
    <property type="entry name" value="UPF0316 PROTEIN YEBE"/>
    <property type="match status" value="1"/>
</dbReference>
<feature type="transmembrane region" description="Helical" evidence="6">
    <location>
        <begin position="36"/>
        <end position="55"/>
    </location>
</feature>
<accession>A0A833M840</accession>
<keyword evidence="2 6" id="KW-1003">Cell membrane</keyword>
<feature type="domain" description="DUF5698" evidence="8">
    <location>
        <begin position="22"/>
        <end position="79"/>
    </location>
</feature>
<feature type="domain" description="DUF2179" evidence="7">
    <location>
        <begin position="112"/>
        <end position="164"/>
    </location>
</feature>
<sequence>MELFLGYLFIFVARVTDVSMATIRMIMVVRGRRAQAAMIGFFEIMIYVMAIGKVLDGLNNPINLLVYASGFATGNFVGIFLEEKMALGSIIVQVISDHDVLKLVEILRENGFGVTVVEGYGRNGIRHLLNITLQRKNLAKLHNIVEEHDASAFMTVMDARSIRGGYFTGNKKK</sequence>